<reference evidence="2" key="1">
    <citation type="submission" date="2017-08" db="EMBL/GenBank/DDBJ databases">
        <authorList>
            <person name="Polle J.E."/>
            <person name="Barry K."/>
            <person name="Cushman J."/>
            <person name="Schmutz J."/>
            <person name="Tran D."/>
            <person name="Hathwaick L.T."/>
            <person name="Yim W.C."/>
            <person name="Jenkins J."/>
            <person name="Mckie-Krisberg Z.M."/>
            <person name="Prochnik S."/>
            <person name="Lindquist E."/>
            <person name="Dockter R.B."/>
            <person name="Adam C."/>
            <person name="Molina H."/>
            <person name="Bunkerborg J."/>
            <person name="Jin E."/>
            <person name="Buchheim M."/>
            <person name="Magnuson J."/>
        </authorList>
    </citation>
    <scope>NUCLEOTIDE SEQUENCE</scope>
    <source>
        <strain evidence="2">CCAP 19/18</strain>
    </source>
</reference>
<feature type="region of interest" description="Disordered" evidence="1">
    <location>
        <begin position="1"/>
        <end position="42"/>
    </location>
</feature>
<gene>
    <name evidence="2" type="ORF">DUNSADRAFT_7457</name>
</gene>
<comment type="caution">
    <text evidence="2">The sequence shown here is derived from an EMBL/GenBank/DDBJ whole genome shotgun (WGS) entry which is preliminary data.</text>
</comment>
<evidence type="ECO:0000313" key="2">
    <source>
        <dbReference type="EMBL" id="KAF5835422.1"/>
    </source>
</evidence>
<evidence type="ECO:0008006" key="4">
    <source>
        <dbReference type="Google" id="ProtNLM"/>
    </source>
</evidence>
<dbReference type="Proteomes" id="UP000815325">
    <property type="component" value="Unassembled WGS sequence"/>
</dbReference>
<evidence type="ECO:0000256" key="1">
    <source>
        <dbReference type="SAM" id="MobiDB-lite"/>
    </source>
</evidence>
<name>A0ABQ7GLJ1_DUNSA</name>
<protein>
    <recommendedName>
        <fullName evidence="4">Encoded protein</fullName>
    </recommendedName>
</protein>
<accession>A0ABQ7GLJ1</accession>
<dbReference type="EMBL" id="MU069706">
    <property type="protein sequence ID" value="KAF5835422.1"/>
    <property type="molecule type" value="Genomic_DNA"/>
</dbReference>
<keyword evidence="3" id="KW-1185">Reference proteome</keyword>
<sequence length="126" mass="13085">MPAVLLSFMHQAAAHPQPESTGQPKQQRRGASKAQVSDDSEDLDLGFLKAPTQAFPITQSNSQAHGGQASGGAGLVILPASQPQRRASVGLSTRPGCSDAEDLPGFQAIQQSPFMGPPDAAQLSPR</sequence>
<evidence type="ECO:0000313" key="3">
    <source>
        <dbReference type="Proteomes" id="UP000815325"/>
    </source>
</evidence>
<organism evidence="2 3">
    <name type="scientific">Dunaliella salina</name>
    <name type="common">Green alga</name>
    <name type="synonym">Protococcus salinus</name>
    <dbReference type="NCBI Taxonomy" id="3046"/>
    <lineage>
        <taxon>Eukaryota</taxon>
        <taxon>Viridiplantae</taxon>
        <taxon>Chlorophyta</taxon>
        <taxon>core chlorophytes</taxon>
        <taxon>Chlorophyceae</taxon>
        <taxon>CS clade</taxon>
        <taxon>Chlamydomonadales</taxon>
        <taxon>Dunaliellaceae</taxon>
        <taxon>Dunaliella</taxon>
    </lineage>
</organism>
<proteinExistence type="predicted"/>